<dbReference type="Proteomes" id="UP000509510">
    <property type="component" value="Chromosome VI"/>
</dbReference>
<protein>
    <recommendedName>
        <fullName evidence="4">F-box domain-containing protein</fullName>
    </recommendedName>
</protein>
<gene>
    <name evidence="2" type="ORF">TRUGW13939_10476</name>
</gene>
<sequence>MTSFASFWQTDLTRDALLDLLDKPDLANLRLVCRAFSPPAARFLFRETEISFQSGTFTKPSRMAALERVGANIKTLAFRLSHNAETFLPPLVDPETGEEQVFVYTPQHHQQQHHNHSHRVSSPTNEAKYGSWEMTDLLVKQYPPLFHAATNVPSFVRAFNCMTGLRHLKIVCDGQPAHRYRRSVVDYALISLRIAVEQAPQLSDRLESLSLLQIHPGGIMHLRPTVMGMGVSPNGRKRWARIRKLAIQMESFPYEGDEATTDQLKILHSYLQSFSNVHSFAFRWTGEQKGPCPLSLVTEPAVCQPSVSQNACPKTYARNGLRALKFTHLRYLGLENVLLDAFQVSDFIAEHKDTLDEFDFEHVALRSGTWDDAFAPLQKAQGDGGMKKEGGKEKHQTESMEVPFMLDPLDQTTSSSSSPPKKRQKKKKTKKRKRKANQPDINNSLFASTAALLWEDQEQSNPKLRALREGVSQLARSRARTDHMKKTLWTSMFCWR</sequence>
<accession>A0A7H8RB21</accession>
<dbReference type="OrthoDB" id="5327538at2759"/>
<evidence type="ECO:0000313" key="2">
    <source>
        <dbReference type="EMBL" id="QKX63307.1"/>
    </source>
</evidence>
<proteinExistence type="predicted"/>
<feature type="region of interest" description="Disordered" evidence="1">
    <location>
        <begin position="376"/>
        <end position="442"/>
    </location>
</feature>
<organism evidence="2 3">
    <name type="scientific">Talaromyces rugulosus</name>
    <name type="common">Penicillium rugulosum</name>
    <dbReference type="NCBI Taxonomy" id="121627"/>
    <lineage>
        <taxon>Eukaryota</taxon>
        <taxon>Fungi</taxon>
        <taxon>Dikarya</taxon>
        <taxon>Ascomycota</taxon>
        <taxon>Pezizomycotina</taxon>
        <taxon>Eurotiomycetes</taxon>
        <taxon>Eurotiomycetidae</taxon>
        <taxon>Eurotiales</taxon>
        <taxon>Trichocomaceae</taxon>
        <taxon>Talaromyces</taxon>
        <taxon>Talaromyces sect. Islandici</taxon>
    </lineage>
</organism>
<dbReference type="EMBL" id="CP055903">
    <property type="protein sequence ID" value="QKX63307.1"/>
    <property type="molecule type" value="Genomic_DNA"/>
</dbReference>
<reference evidence="3" key="1">
    <citation type="submission" date="2020-06" db="EMBL/GenBank/DDBJ databases">
        <title>A chromosome-scale genome assembly of Talaromyces rugulosus W13939.</title>
        <authorList>
            <person name="Wang B."/>
            <person name="Guo L."/>
            <person name="Ye K."/>
            <person name="Wang L."/>
        </authorList>
    </citation>
    <scope>NUCLEOTIDE SEQUENCE [LARGE SCALE GENOMIC DNA]</scope>
    <source>
        <strain evidence="3">W13939</strain>
    </source>
</reference>
<feature type="compositionally biased region" description="Basic and acidic residues" evidence="1">
    <location>
        <begin position="385"/>
        <end position="398"/>
    </location>
</feature>
<evidence type="ECO:0008006" key="4">
    <source>
        <dbReference type="Google" id="ProtNLM"/>
    </source>
</evidence>
<dbReference type="RefSeq" id="XP_035349481.1">
    <property type="nucleotide sequence ID" value="XM_035493588.1"/>
</dbReference>
<name>A0A7H8RB21_TALRU</name>
<dbReference type="KEGG" id="trg:TRUGW13939_10476"/>
<keyword evidence="3" id="KW-1185">Reference proteome</keyword>
<dbReference type="AlphaFoldDB" id="A0A7H8RB21"/>
<feature type="compositionally biased region" description="Basic residues" evidence="1">
    <location>
        <begin position="420"/>
        <end position="436"/>
    </location>
</feature>
<evidence type="ECO:0000256" key="1">
    <source>
        <dbReference type="SAM" id="MobiDB-lite"/>
    </source>
</evidence>
<evidence type="ECO:0000313" key="3">
    <source>
        <dbReference type="Proteomes" id="UP000509510"/>
    </source>
</evidence>
<dbReference type="GeneID" id="55997956"/>